<accession>A0A1I0F0B1</accession>
<dbReference type="OrthoDB" id="9990722at2"/>
<dbReference type="Proteomes" id="UP000199361">
    <property type="component" value="Unassembled WGS sequence"/>
</dbReference>
<evidence type="ECO:0000313" key="2">
    <source>
        <dbReference type="Proteomes" id="UP000199361"/>
    </source>
</evidence>
<sequence>MSDTKTATEAEIRADERARCVAELRAYAEPRLNDAVADVSAGKSGGIAVVIQATAMGLAASLLESGELSDAEHGGEVSAR</sequence>
<dbReference type="STRING" id="568860.SAMN05421811_103265"/>
<name>A0A1I0F0B1_9ACTN</name>
<reference evidence="1 2" key="1">
    <citation type="submission" date="2016-10" db="EMBL/GenBank/DDBJ databases">
        <authorList>
            <person name="de Groot N.N."/>
        </authorList>
    </citation>
    <scope>NUCLEOTIDE SEQUENCE [LARGE SCALE GENOMIC DNA]</scope>
    <source>
        <strain evidence="1 2">CGMCC 4.5598</strain>
    </source>
</reference>
<dbReference type="EMBL" id="FOHX01000003">
    <property type="protein sequence ID" value="SET51067.1"/>
    <property type="molecule type" value="Genomic_DNA"/>
</dbReference>
<evidence type="ECO:0000313" key="1">
    <source>
        <dbReference type="EMBL" id="SET51067.1"/>
    </source>
</evidence>
<keyword evidence="2" id="KW-1185">Reference proteome</keyword>
<proteinExistence type="predicted"/>
<dbReference type="RefSeq" id="WP_091079528.1">
    <property type="nucleotide sequence ID" value="NZ_FOHX01000003.1"/>
</dbReference>
<organism evidence="1 2">
    <name type="scientific">Nonomuraea wenchangensis</name>
    <dbReference type="NCBI Taxonomy" id="568860"/>
    <lineage>
        <taxon>Bacteria</taxon>
        <taxon>Bacillati</taxon>
        <taxon>Actinomycetota</taxon>
        <taxon>Actinomycetes</taxon>
        <taxon>Streptosporangiales</taxon>
        <taxon>Streptosporangiaceae</taxon>
        <taxon>Nonomuraea</taxon>
    </lineage>
</organism>
<dbReference type="AlphaFoldDB" id="A0A1I0F0B1"/>
<gene>
    <name evidence="1" type="ORF">SAMN05421811_103265</name>
</gene>
<protein>
    <submittedName>
        <fullName evidence="1">Uncharacterized protein</fullName>
    </submittedName>
</protein>